<proteinExistence type="predicted"/>
<keyword evidence="1" id="KW-0812">Transmembrane</keyword>
<dbReference type="Proteomes" id="UP000682877">
    <property type="component" value="Chromosome 2"/>
</dbReference>
<evidence type="ECO:0000313" key="2">
    <source>
        <dbReference type="EMBL" id="CAE5963635.1"/>
    </source>
</evidence>
<feature type="transmembrane region" description="Helical" evidence="1">
    <location>
        <begin position="9"/>
        <end position="27"/>
    </location>
</feature>
<protein>
    <submittedName>
        <fullName evidence="2">Uncharacterized protein</fullName>
    </submittedName>
</protein>
<dbReference type="Pfam" id="PF06651">
    <property type="entry name" value="DUF1163"/>
    <property type="match status" value="4"/>
</dbReference>
<gene>
    <name evidence="2" type="ORF">AARE701A_LOCUS5060</name>
</gene>
<sequence>MGRTEKGDKVLLCGVGFMVCCIINYLLCKPLGTPVPKIEIASMDFTVHNITQTRLSANWDLLIRIPKTLPDHYICLQGDIQASLFYKSITLATSSRQRYNDLKSGSPQQLRVSAAIFEEDIGGLIGKNIIKDIKDKREVKFGSQLFLTDCRENTKGVLSYVCDETTLRFEPGSETKATAFGNNPACTKVPSNLPDNYICLQGDIQASLFYKTINLVTSSAQRYIDLKSGTAQQLRVSVHADIGGLIRKKIIKDINDKREVKFGSQLFLTDCRKGTTGVMSYACDETMLRFEPAYQETPVPNIEIASMDFTVLNITQTRLSANWDLLIRVPSDLPNVFICLQGDIQASVFYKNINLVTSSGQRYNDLKSCSPQQLRVSASISEEDIGGLIGKNIIKDINEKREVKFGSQLFLTDCRKGTTGVLSYVCDETTLRFEPGSETKATKYNDLRYGSPQQLRVSAAISEKDIGGLIGENIIKDIKEKRKVKFGSQLFLTDCRKGMTGVLSYVCDDTTLRFEPDLETKATKFGNNPTCTNI</sequence>
<keyword evidence="1" id="KW-0472">Membrane</keyword>
<keyword evidence="1" id="KW-1133">Transmembrane helix</keyword>
<evidence type="ECO:0000256" key="1">
    <source>
        <dbReference type="SAM" id="Phobius"/>
    </source>
</evidence>
<keyword evidence="3" id="KW-1185">Reference proteome</keyword>
<dbReference type="InterPro" id="IPR009544">
    <property type="entry name" value="DUF1163"/>
</dbReference>
<dbReference type="PANTHER" id="PTHR31125">
    <property type="entry name" value="F20P5.22 PROTEIN-RELATED"/>
    <property type="match status" value="1"/>
</dbReference>
<organism evidence="2 3">
    <name type="scientific">Arabidopsis arenosa</name>
    <name type="common">Sand rock-cress</name>
    <name type="synonym">Cardaminopsis arenosa</name>
    <dbReference type="NCBI Taxonomy" id="38785"/>
    <lineage>
        <taxon>Eukaryota</taxon>
        <taxon>Viridiplantae</taxon>
        <taxon>Streptophyta</taxon>
        <taxon>Embryophyta</taxon>
        <taxon>Tracheophyta</taxon>
        <taxon>Spermatophyta</taxon>
        <taxon>Magnoliopsida</taxon>
        <taxon>eudicotyledons</taxon>
        <taxon>Gunneridae</taxon>
        <taxon>Pentapetalae</taxon>
        <taxon>rosids</taxon>
        <taxon>malvids</taxon>
        <taxon>Brassicales</taxon>
        <taxon>Brassicaceae</taxon>
        <taxon>Camelineae</taxon>
        <taxon>Arabidopsis</taxon>
    </lineage>
</organism>
<accession>A0A8S1ZRM9</accession>
<dbReference type="AlphaFoldDB" id="A0A8S1ZRM9"/>
<dbReference type="EMBL" id="LR999452">
    <property type="protein sequence ID" value="CAE5963635.1"/>
    <property type="molecule type" value="Genomic_DNA"/>
</dbReference>
<dbReference type="PANTHER" id="PTHR31125:SF13">
    <property type="entry name" value="PROTEIN, PUTATIVE (DUF1163)-RELATED"/>
    <property type="match status" value="1"/>
</dbReference>
<reference evidence="2" key="1">
    <citation type="submission" date="2021-01" db="EMBL/GenBank/DDBJ databases">
        <authorList>
            <person name="Bezrukov I."/>
        </authorList>
    </citation>
    <scope>NUCLEOTIDE SEQUENCE</scope>
</reference>
<name>A0A8S1ZRM9_ARAAE</name>
<evidence type="ECO:0000313" key="3">
    <source>
        <dbReference type="Proteomes" id="UP000682877"/>
    </source>
</evidence>